<dbReference type="GO" id="GO:0000271">
    <property type="term" value="P:polysaccharide biosynthetic process"/>
    <property type="evidence" value="ECO:0007669"/>
    <property type="project" value="InterPro"/>
</dbReference>
<dbReference type="Pfam" id="PF03720">
    <property type="entry name" value="UDPG_MGDP_dh_C"/>
    <property type="match status" value="1"/>
</dbReference>
<feature type="domain" description="UDP-glucose/GDP-mannose dehydrogenase C-terminal" evidence="4">
    <location>
        <begin position="331"/>
        <end position="429"/>
    </location>
</feature>
<comment type="caution">
    <text evidence="5">The sequence shown here is derived from an EMBL/GenBank/DDBJ whole genome shotgun (WGS) entry which is preliminary data.</text>
</comment>
<dbReference type="AlphaFoldDB" id="A0A081N3S2"/>
<dbReference type="STRING" id="1137799.GZ78_26430"/>
<evidence type="ECO:0000256" key="1">
    <source>
        <dbReference type="ARBA" id="ARBA00023002"/>
    </source>
</evidence>
<sequence>MNIEKQLIDKIYSKKATIGIVGLGYVGLPLMLRYVDEGYSVLGIDIDPTKVDKLNDGLSYIEHISSNDIANAIEKNLFEATTDFSRASDADALILCVPTPLNKYREPDLSFVIETIDALVPYLRKAQVVSLESTTYPGTTEEELLPRIKQGGLEVGEDIFLVYSPEREDPGNPDFETRTIPKVCGGHTASCKSVGLALYSVAIDRVVPVSSTKAAEMTKLLENIHRAVNIGLVNELKVVADRMDIDIHEVINAAATKPFGFTPYYPGPGLGGHCIPIDPFYLTWKAREFGLHTRFIELAGEINTYMPRFVVDKLTDALNERGKSLKGSRILVLGIAYKKNVDDMRESPAVELMERLEKKGALVEYSDPHVPVFPEMREHCFDLSSIELTPENITQYDCVLLATNHDSFDYEMILKNSNLIVDTRGKYLEPLSHVVKA</sequence>
<comment type="similarity">
    <text evidence="3">Belongs to the UDP-glucose/GDP-mannose dehydrogenase family.</text>
</comment>
<dbReference type="GO" id="GO:0016616">
    <property type="term" value="F:oxidoreductase activity, acting on the CH-OH group of donors, NAD or NADP as acceptor"/>
    <property type="evidence" value="ECO:0007669"/>
    <property type="project" value="InterPro"/>
</dbReference>
<dbReference type="eggNOG" id="COG0677">
    <property type="taxonomic scope" value="Bacteria"/>
</dbReference>
<keyword evidence="6" id="KW-1185">Reference proteome</keyword>
<dbReference type="Gene3D" id="3.40.50.720">
    <property type="entry name" value="NAD(P)-binding Rossmann-like Domain"/>
    <property type="match status" value="2"/>
</dbReference>
<dbReference type="Pfam" id="PF03721">
    <property type="entry name" value="UDPG_MGDP_dh_N"/>
    <property type="match status" value="1"/>
</dbReference>
<dbReference type="InterPro" id="IPR017476">
    <property type="entry name" value="UDP-Glc/GDP-Man"/>
</dbReference>
<evidence type="ECO:0000259" key="4">
    <source>
        <dbReference type="SMART" id="SM00984"/>
    </source>
</evidence>
<dbReference type="SUPFAM" id="SSF52413">
    <property type="entry name" value="UDP-glucose/GDP-mannose dehydrogenase C-terminal domain"/>
    <property type="match status" value="1"/>
</dbReference>
<dbReference type="PIRSF" id="PIRSF000124">
    <property type="entry name" value="UDPglc_GDPman_dh"/>
    <property type="match status" value="1"/>
</dbReference>
<protein>
    <submittedName>
        <fullName evidence="5">UDP-N-acetyl-D-glucosamine dehydrogenase</fullName>
    </submittedName>
</protein>
<dbReference type="SMART" id="SM00984">
    <property type="entry name" value="UDPG_MGDP_dh_C"/>
    <property type="match status" value="1"/>
</dbReference>
<dbReference type="InterPro" id="IPR008927">
    <property type="entry name" value="6-PGluconate_DH-like_C_sf"/>
</dbReference>
<evidence type="ECO:0000313" key="5">
    <source>
        <dbReference type="EMBL" id="KEQ13095.1"/>
    </source>
</evidence>
<dbReference type="PANTHER" id="PTHR43491:SF1">
    <property type="entry name" value="UDP-N-ACETYL-D-MANNOSAMINE DEHYDROGENASE"/>
    <property type="match status" value="1"/>
</dbReference>
<organism evidence="5 6">
    <name type="scientific">Endozoicomonas numazuensis</name>
    <dbReference type="NCBI Taxonomy" id="1137799"/>
    <lineage>
        <taxon>Bacteria</taxon>
        <taxon>Pseudomonadati</taxon>
        <taxon>Pseudomonadota</taxon>
        <taxon>Gammaproteobacteria</taxon>
        <taxon>Oceanospirillales</taxon>
        <taxon>Endozoicomonadaceae</taxon>
        <taxon>Endozoicomonas</taxon>
    </lineage>
</organism>
<dbReference type="PANTHER" id="PTHR43491">
    <property type="entry name" value="UDP-N-ACETYL-D-MANNOSAMINE DEHYDROGENASE"/>
    <property type="match status" value="1"/>
</dbReference>
<dbReference type="GO" id="GO:0051287">
    <property type="term" value="F:NAD binding"/>
    <property type="evidence" value="ECO:0007669"/>
    <property type="project" value="InterPro"/>
</dbReference>
<dbReference type="Pfam" id="PF00984">
    <property type="entry name" value="UDPG_MGDP_dh"/>
    <property type="match status" value="1"/>
</dbReference>
<proteinExistence type="inferred from homology"/>
<keyword evidence="2" id="KW-0520">NAD</keyword>
<dbReference type="InterPro" id="IPR036291">
    <property type="entry name" value="NAD(P)-bd_dom_sf"/>
</dbReference>
<dbReference type="InterPro" id="IPR001732">
    <property type="entry name" value="UDP-Glc/GDP-Man_DH_N"/>
</dbReference>
<reference evidence="5 6" key="1">
    <citation type="submission" date="2014-06" db="EMBL/GenBank/DDBJ databases">
        <title>Whole Genome Sequences of Three Symbiotic Endozoicomonas Bacteria.</title>
        <authorList>
            <person name="Neave M.J."/>
            <person name="Apprill A."/>
            <person name="Voolstra C.R."/>
        </authorList>
    </citation>
    <scope>NUCLEOTIDE SEQUENCE [LARGE SCALE GENOMIC DNA]</scope>
    <source>
        <strain evidence="5 6">DSM 25634</strain>
    </source>
</reference>
<name>A0A081N3S2_9GAMM</name>
<evidence type="ECO:0000256" key="3">
    <source>
        <dbReference type="PIRNR" id="PIRNR000124"/>
    </source>
</evidence>
<accession>A0A081N3S2</accession>
<evidence type="ECO:0000256" key="2">
    <source>
        <dbReference type="ARBA" id="ARBA00023027"/>
    </source>
</evidence>
<dbReference type="InterPro" id="IPR014026">
    <property type="entry name" value="UDP-Glc/GDP-Man_DH_dimer"/>
</dbReference>
<keyword evidence="1" id="KW-0560">Oxidoreductase</keyword>
<dbReference type="RefSeq" id="WP_034842238.1">
    <property type="nucleotide sequence ID" value="NZ_JOKH01000009.1"/>
</dbReference>
<dbReference type="SUPFAM" id="SSF48179">
    <property type="entry name" value="6-phosphogluconate dehydrogenase C-terminal domain-like"/>
    <property type="match status" value="1"/>
</dbReference>
<evidence type="ECO:0000313" key="6">
    <source>
        <dbReference type="Proteomes" id="UP000028073"/>
    </source>
</evidence>
<dbReference type="InterPro" id="IPR028359">
    <property type="entry name" value="UDP_ManNAc/GlcNAc_DH"/>
</dbReference>
<dbReference type="InterPro" id="IPR014027">
    <property type="entry name" value="UDP-Glc/GDP-Man_DH_C"/>
</dbReference>
<dbReference type="GO" id="GO:0016628">
    <property type="term" value="F:oxidoreductase activity, acting on the CH-CH group of donors, NAD or NADP as acceptor"/>
    <property type="evidence" value="ECO:0007669"/>
    <property type="project" value="InterPro"/>
</dbReference>
<dbReference type="PIRSF" id="PIRSF500136">
    <property type="entry name" value="UDP_ManNAc_DH"/>
    <property type="match status" value="1"/>
</dbReference>
<dbReference type="EMBL" id="JOKH01000009">
    <property type="protein sequence ID" value="KEQ13095.1"/>
    <property type="molecule type" value="Genomic_DNA"/>
</dbReference>
<dbReference type="InterPro" id="IPR036220">
    <property type="entry name" value="UDP-Glc/GDP-Man_DH_C_sf"/>
</dbReference>
<gene>
    <name evidence="5" type="ORF">GZ78_26430</name>
</gene>
<dbReference type="NCBIfam" id="TIGR03026">
    <property type="entry name" value="NDP-sugDHase"/>
    <property type="match status" value="1"/>
</dbReference>
<dbReference type="SUPFAM" id="SSF51735">
    <property type="entry name" value="NAD(P)-binding Rossmann-fold domains"/>
    <property type="match status" value="1"/>
</dbReference>
<dbReference type="Proteomes" id="UP000028073">
    <property type="component" value="Unassembled WGS sequence"/>
</dbReference>